<comment type="caution">
    <text evidence="3">The sequence shown here is derived from an EMBL/GenBank/DDBJ whole genome shotgun (WGS) entry which is preliminary data.</text>
</comment>
<organism evidence="3 4">
    <name type="scientific">Polyplax serrata</name>
    <name type="common">Common mouse louse</name>
    <dbReference type="NCBI Taxonomy" id="468196"/>
    <lineage>
        <taxon>Eukaryota</taxon>
        <taxon>Metazoa</taxon>
        <taxon>Ecdysozoa</taxon>
        <taxon>Arthropoda</taxon>
        <taxon>Hexapoda</taxon>
        <taxon>Insecta</taxon>
        <taxon>Pterygota</taxon>
        <taxon>Neoptera</taxon>
        <taxon>Paraneoptera</taxon>
        <taxon>Psocodea</taxon>
        <taxon>Troctomorpha</taxon>
        <taxon>Phthiraptera</taxon>
        <taxon>Anoplura</taxon>
        <taxon>Polyplacidae</taxon>
        <taxon>Polyplax</taxon>
    </lineage>
</organism>
<reference evidence="3 4" key="1">
    <citation type="submission" date="2023-09" db="EMBL/GenBank/DDBJ databases">
        <title>Genomes of two closely related lineages of the louse Polyplax serrata with different host specificities.</title>
        <authorList>
            <person name="Martinu J."/>
            <person name="Tarabai H."/>
            <person name="Stefka J."/>
            <person name="Hypsa V."/>
        </authorList>
    </citation>
    <scope>NUCLEOTIDE SEQUENCE [LARGE SCALE GENOMIC DNA]</scope>
    <source>
        <strain evidence="3">98ZLc_SE</strain>
    </source>
</reference>
<evidence type="ECO:0000256" key="2">
    <source>
        <dbReference type="SAM" id="SignalP"/>
    </source>
</evidence>
<proteinExistence type="predicted"/>
<dbReference type="Proteomes" id="UP001359485">
    <property type="component" value="Unassembled WGS sequence"/>
</dbReference>
<evidence type="ECO:0000313" key="4">
    <source>
        <dbReference type="Proteomes" id="UP001359485"/>
    </source>
</evidence>
<name>A0ABR1AQ76_POLSC</name>
<gene>
    <name evidence="3" type="ORF">RUM44_011499</name>
</gene>
<sequence length="274" mass="31246">MKQVKGVFVFVFIFGTLRGGSTNKDFGDYYEIINQILGVGNDLMKTEENTVEEIRRLEYQINGDEQQANIKRSNIQQLKAMEDRFKNQIATLQTDPVKNKNEIENLNGYVRDSENTIRIHQEDLMKTEYDISRAKVRLDQLRQKNAPAPSPFPQQVVPQSVPQSVVPPSEVTPAPTSAPALPNPTSSLSNFFYNWYNNFNDRISFFLEMFNGFGNKVASFFNKLKTDANALMKRPGEIYTPVPEVVRGMAGHVPVLPAQTESPDLLKKFRYLFN</sequence>
<protein>
    <submittedName>
        <fullName evidence="3">Uncharacterized protein</fullName>
    </submittedName>
</protein>
<feature type="compositionally biased region" description="Low complexity" evidence="1">
    <location>
        <begin position="153"/>
        <end position="173"/>
    </location>
</feature>
<evidence type="ECO:0000313" key="3">
    <source>
        <dbReference type="EMBL" id="KAK6624640.1"/>
    </source>
</evidence>
<accession>A0ABR1AQ76</accession>
<keyword evidence="2" id="KW-0732">Signal</keyword>
<evidence type="ECO:0000256" key="1">
    <source>
        <dbReference type="SAM" id="MobiDB-lite"/>
    </source>
</evidence>
<keyword evidence="4" id="KW-1185">Reference proteome</keyword>
<feature type="signal peptide" evidence="2">
    <location>
        <begin position="1"/>
        <end position="19"/>
    </location>
</feature>
<feature type="chain" id="PRO_5047363524" evidence="2">
    <location>
        <begin position="20"/>
        <end position="274"/>
    </location>
</feature>
<dbReference type="EMBL" id="JAWJWF010000046">
    <property type="protein sequence ID" value="KAK6624640.1"/>
    <property type="molecule type" value="Genomic_DNA"/>
</dbReference>
<feature type="region of interest" description="Disordered" evidence="1">
    <location>
        <begin position="144"/>
        <end position="180"/>
    </location>
</feature>